<dbReference type="RefSeq" id="WP_344932797.1">
    <property type="nucleotide sequence ID" value="NZ_BAAAZR010000001.1"/>
</dbReference>
<dbReference type="EMBL" id="BAAAZR010000001">
    <property type="protein sequence ID" value="GAA3786693.1"/>
    <property type="molecule type" value="Genomic_DNA"/>
</dbReference>
<dbReference type="Proteomes" id="UP001500888">
    <property type="component" value="Unassembled WGS sequence"/>
</dbReference>
<sequence length="85" mass="9450">MAVGGVRPAPYHVVVRLCHSIADCWGSWDGQLALRGVDPRSWTFGRLLNAAERLHALPQFVVTRGGEYCFMPGLSALRWLGDLRD</sequence>
<comment type="caution">
    <text evidence="1">The sequence shown here is derived from an EMBL/GenBank/DDBJ whole genome shotgun (WGS) entry which is preliminary data.</text>
</comment>
<accession>A0ABP7H9P4</accession>
<gene>
    <name evidence="1" type="ORF">GCM10022226_01020</name>
</gene>
<name>A0ABP7H9P4_9ACTN</name>
<reference evidence="2" key="1">
    <citation type="journal article" date="2019" name="Int. J. Syst. Evol. Microbiol.">
        <title>The Global Catalogue of Microorganisms (GCM) 10K type strain sequencing project: providing services to taxonomists for standard genome sequencing and annotation.</title>
        <authorList>
            <consortium name="The Broad Institute Genomics Platform"/>
            <consortium name="The Broad Institute Genome Sequencing Center for Infectious Disease"/>
            <person name="Wu L."/>
            <person name="Ma J."/>
        </authorList>
    </citation>
    <scope>NUCLEOTIDE SEQUENCE [LARGE SCALE GENOMIC DNA]</scope>
    <source>
        <strain evidence="2">JCM 16908</strain>
    </source>
</reference>
<proteinExistence type="predicted"/>
<dbReference type="SUPFAM" id="SSF54909">
    <property type="entry name" value="Dimeric alpha+beta barrel"/>
    <property type="match status" value="1"/>
</dbReference>
<evidence type="ECO:0000313" key="1">
    <source>
        <dbReference type="EMBL" id="GAA3786693.1"/>
    </source>
</evidence>
<evidence type="ECO:0000313" key="2">
    <source>
        <dbReference type="Proteomes" id="UP001500888"/>
    </source>
</evidence>
<keyword evidence="2" id="KW-1185">Reference proteome</keyword>
<organism evidence="1 2">
    <name type="scientific">Sphaerisporangium flaviroseum</name>
    <dbReference type="NCBI Taxonomy" id="509199"/>
    <lineage>
        <taxon>Bacteria</taxon>
        <taxon>Bacillati</taxon>
        <taxon>Actinomycetota</taxon>
        <taxon>Actinomycetes</taxon>
        <taxon>Streptosporangiales</taxon>
        <taxon>Streptosporangiaceae</taxon>
        <taxon>Sphaerisporangium</taxon>
    </lineage>
</organism>
<protein>
    <submittedName>
        <fullName evidence="1">Uncharacterized protein</fullName>
    </submittedName>
</protein>
<dbReference type="InterPro" id="IPR011008">
    <property type="entry name" value="Dimeric_a/b-barrel"/>
</dbReference>